<dbReference type="GO" id="GO:0045893">
    <property type="term" value="P:positive regulation of DNA-templated transcription"/>
    <property type="evidence" value="ECO:0007669"/>
    <property type="project" value="UniProtKB-ARBA"/>
</dbReference>
<dbReference type="SUPFAM" id="SSF57667">
    <property type="entry name" value="beta-beta-alpha zinc fingers"/>
    <property type="match status" value="2"/>
</dbReference>
<reference evidence="11 12" key="1">
    <citation type="submission" date="2019-07" db="EMBL/GenBank/DDBJ databases">
        <authorList>
            <person name="Jastrzebski P J."/>
            <person name="Paukszto L."/>
            <person name="Jastrzebski P J."/>
        </authorList>
    </citation>
    <scope>NUCLEOTIDE SEQUENCE [LARGE SCALE GENOMIC DNA]</scope>
    <source>
        <strain evidence="11 12">WMS-il1</strain>
    </source>
</reference>
<evidence type="ECO:0000256" key="9">
    <source>
        <dbReference type="SAM" id="Phobius"/>
    </source>
</evidence>
<keyword evidence="6" id="KW-0539">Nucleus</keyword>
<dbReference type="PROSITE" id="PS50157">
    <property type="entry name" value="ZINC_FINGER_C2H2_2"/>
    <property type="match status" value="3"/>
</dbReference>
<sequence length="541" mass="58977">MTFFHCFQHHPPLSHSSTQVRIVPPPTTKFSRSLPSSSPPHLHPHSPSPLLSFRQLFLSSSSDNSAQDHCDASSSSPTVSSSLSTLSLSSLPHVPSLMDLSLLTSFDTSTTHSPSSSTSASPSSSSDSPHYPLHHHQHNRNFSTHTSSSPPCSSPSHTRNASSSASVGSPALSSPPSASLSFPSSLTTSSATSPYSFPISEKTQLVISLMQTMKHVSGEKRHTHCAICNKKFSRPSLLVRHLRVHSKEKPFGCEYCWKSFQTKGACTTDQRIHTGEKPFVCKVCGDKFTASSNLINHKKRKHEPLKVLATSISTSSSFPSPFSSASTSSSLLTSSSCSYSGTSALSHRRRICPCNTEPPQQRLLQYKCTECRGGGGVGGSQLHRQWRHTSPCELTRHMLCTHATQLPFICMHCSRGFTTERGWKSHLLTQHAPTATAAAIDADAGASGAKFPAHQIAARAEAVLTRSDVIHFAPHRLRLRLLLHLRIPFPLPLTLLITLLFLPQPRPSQRHRHRRLHRCRIKLSIFTSATLATATAATATE</sequence>
<evidence type="ECO:0000256" key="7">
    <source>
        <dbReference type="PROSITE-ProRule" id="PRU00042"/>
    </source>
</evidence>
<gene>
    <name evidence="11" type="ORF">WMSIL1_LOCUS8718</name>
</gene>
<dbReference type="Gene3D" id="3.30.160.60">
    <property type="entry name" value="Classic Zinc Finger"/>
    <property type="match status" value="3"/>
</dbReference>
<dbReference type="AlphaFoldDB" id="A0A564YQQ1"/>
<feature type="region of interest" description="Disordered" evidence="8">
    <location>
        <begin position="107"/>
        <end position="174"/>
    </location>
</feature>
<evidence type="ECO:0000256" key="5">
    <source>
        <dbReference type="ARBA" id="ARBA00022833"/>
    </source>
</evidence>
<dbReference type="FunFam" id="3.30.160.60:FF:002343">
    <property type="entry name" value="Zinc finger protein 33A"/>
    <property type="match status" value="1"/>
</dbReference>
<dbReference type="Pfam" id="PF00096">
    <property type="entry name" value="zf-C2H2"/>
    <property type="match status" value="2"/>
</dbReference>
<evidence type="ECO:0000256" key="6">
    <source>
        <dbReference type="ARBA" id="ARBA00023242"/>
    </source>
</evidence>
<evidence type="ECO:0000313" key="12">
    <source>
        <dbReference type="Proteomes" id="UP000321570"/>
    </source>
</evidence>
<evidence type="ECO:0000256" key="3">
    <source>
        <dbReference type="ARBA" id="ARBA00022737"/>
    </source>
</evidence>
<dbReference type="PROSITE" id="PS00028">
    <property type="entry name" value="ZINC_FINGER_C2H2_1"/>
    <property type="match status" value="3"/>
</dbReference>
<evidence type="ECO:0000256" key="4">
    <source>
        <dbReference type="ARBA" id="ARBA00022771"/>
    </source>
</evidence>
<evidence type="ECO:0000256" key="1">
    <source>
        <dbReference type="ARBA" id="ARBA00004123"/>
    </source>
</evidence>
<feature type="region of interest" description="Disordered" evidence="8">
    <location>
        <begin position="11"/>
        <end position="46"/>
    </location>
</feature>
<dbReference type="SMART" id="SM00355">
    <property type="entry name" value="ZnF_C2H2"/>
    <property type="match status" value="5"/>
</dbReference>
<feature type="domain" description="C2H2-type" evidence="10">
    <location>
        <begin position="251"/>
        <end position="278"/>
    </location>
</feature>
<keyword evidence="9" id="KW-1133">Transmembrane helix</keyword>
<protein>
    <recommendedName>
        <fullName evidence="10">C2H2-type domain-containing protein</fullName>
    </recommendedName>
</protein>
<evidence type="ECO:0000313" key="11">
    <source>
        <dbReference type="EMBL" id="VUZ49546.1"/>
    </source>
</evidence>
<dbReference type="InterPro" id="IPR036236">
    <property type="entry name" value="Znf_C2H2_sf"/>
</dbReference>
<dbReference type="GO" id="GO:0043565">
    <property type="term" value="F:sequence-specific DNA binding"/>
    <property type="evidence" value="ECO:0007669"/>
    <property type="project" value="UniProtKB-ARBA"/>
</dbReference>
<keyword evidence="12" id="KW-1185">Reference proteome</keyword>
<feature type="transmembrane region" description="Helical" evidence="9">
    <location>
        <begin position="523"/>
        <end position="540"/>
    </location>
</feature>
<dbReference type="InterPro" id="IPR013087">
    <property type="entry name" value="Znf_C2H2_type"/>
</dbReference>
<feature type="transmembrane region" description="Helical" evidence="9">
    <location>
        <begin position="481"/>
        <end position="502"/>
    </location>
</feature>
<evidence type="ECO:0000256" key="8">
    <source>
        <dbReference type="SAM" id="MobiDB-lite"/>
    </source>
</evidence>
<comment type="subcellular location">
    <subcellularLocation>
        <location evidence="1">Nucleus</location>
    </subcellularLocation>
</comment>
<organism evidence="11 12">
    <name type="scientific">Hymenolepis diminuta</name>
    <name type="common">Rat tapeworm</name>
    <dbReference type="NCBI Taxonomy" id="6216"/>
    <lineage>
        <taxon>Eukaryota</taxon>
        <taxon>Metazoa</taxon>
        <taxon>Spiralia</taxon>
        <taxon>Lophotrochozoa</taxon>
        <taxon>Platyhelminthes</taxon>
        <taxon>Cestoda</taxon>
        <taxon>Eucestoda</taxon>
        <taxon>Cyclophyllidea</taxon>
        <taxon>Hymenolepididae</taxon>
        <taxon>Hymenolepis</taxon>
    </lineage>
</organism>
<feature type="domain" description="C2H2-type" evidence="10">
    <location>
        <begin position="223"/>
        <end position="250"/>
    </location>
</feature>
<dbReference type="EMBL" id="CABIJS010000333">
    <property type="protein sequence ID" value="VUZ49546.1"/>
    <property type="molecule type" value="Genomic_DNA"/>
</dbReference>
<dbReference type="Proteomes" id="UP000321570">
    <property type="component" value="Unassembled WGS sequence"/>
</dbReference>
<dbReference type="PANTHER" id="PTHR16515:SF49">
    <property type="entry name" value="GASTRULA ZINC FINGER PROTEIN XLCGF49.1-LIKE-RELATED"/>
    <property type="match status" value="1"/>
</dbReference>
<keyword evidence="5" id="KW-0862">Zinc</keyword>
<dbReference type="GO" id="GO:0008270">
    <property type="term" value="F:zinc ion binding"/>
    <property type="evidence" value="ECO:0007669"/>
    <property type="project" value="UniProtKB-KW"/>
</dbReference>
<name>A0A564YQQ1_HYMDI</name>
<evidence type="ECO:0000259" key="10">
    <source>
        <dbReference type="PROSITE" id="PS50157"/>
    </source>
</evidence>
<keyword evidence="2" id="KW-0479">Metal-binding</keyword>
<feature type="domain" description="C2H2-type" evidence="10">
    <location>
        <begin position="279"/>
        <end position="307"/>
    </location>
</feature>
<keyword evidence="9" id="KW-0472">Membrane</keyword>
<dbReference type="GO" id="GO:0005634">
    <property type="term" value="C:nucleus"/>
    <property type="evidence" value="ECO:0007669"/>
    <property type="project" value="UniProtKB-SubCell"/>
</dbReference>
<dbReference type="FunFam" id="3.30.160.60:FF:001732">
    <property type="entry name" value="Zgc:162936"/>
    <property type="match status" value="1"/>
</dbReference>
<dbReference type="PANTHER" id="PTHR16515">
    <property type="entry name" value="PR DOMAIN ZINC FINGER PROTEIN"/>
    <property type="match status" value="1"/>
</dbReference>
<evidence type="ECO:0000256" key="2">
    <source>
        <dbReference type="ARBA" id="ARBA00022723"/>
    </source>
</evidence>
<proteinExistence type="predicted"/>
<keyword evidence="4 7" id="KW-0863">Zinc-finger</keyword>
<dbReference type="InterPro" id="IPR050331">
    <property type="entry name" value="Zinc_finger"/>
</dbReference>
<dbReference type="GO" id="GO:0005694">
    <property type="term" value="C:chromosome"/>
    <property type="evidence" value="ECO:0007669"/>
    <property type="project" value="UniProtKB-ARBA"/>
</dbReference>
<feature type="compositionally biased region" description="Low complexity" evidence="8">
    <location>
        <begin position="107"/>
        <end position="131"/>
    </location>
</feature>
<keyword evidence="3" id="KW-0677">Repeat</keyword>
<feature type="compositionally biased region" description="Low complexity" evidence="8">
    <location>
        <begin position="143"/>
        <end position="174"/>
    </location>
</feature>
<keyword evidence="9" id="KW-0812">Transmembrane</keyword>
<accession>A0A564YQQ1</accession>